<gene>
    <name evidence="1" type="ORF">HHK36_016936</name>
</gene>
<reference evidence="1 2" key="1">
    <citation type="submission" date="2020-04" db="EMBL/GenBank/DDBJ databases">
        <title>Plant Genome Project.</title>
        <authorList>
            <person name="Zhang R.-G."/>
        </authorList>
    </citation>
    <scope>NUCLEOTIDE SEQUENCE [LARGE SCALE GENOMIC DNA]</scope>
    <source>
        <strain evidence="1">YNK0</strain>
        <tissue evidence="1">Leaf</tissue>
    </source>
</reference>
<protein>
    <submittedName>
        <fullName evidence="1">Uncharacterized protein</fullName>
    </submittedName>
</protein>
<dbReference type="Proteomes" id="UP000655225">
    <property type="component" value="Unassembled WGS sequence"/>
</dbReference>
<accession>A0A834Z280</accession>
<name>A0A834Z280_TETSI</name>
<keyword evidence="2" id="KW-1185">Reference proteome</keyword>
<organism evidence="1 2">
    <name type="scientific">Tetracentron sinense</name>
    <name type="common">Spur-leaf</name>
    <dbReference type="NCBI Taxonomy" id="13715"/>
    <lineage>
        <taxon>Eukaryota</taxon>
        <taxon>Viridiplantae</taxon>
        <taxon>Streptophyta</taxon>
        <taxon>Embryophyta</taxon>
        <taxon>Tracheophyta</taxon>
        <taxon>Spermatophyta</taxon>
        <taxon>Magnoliopsida</taxon>
        <taxon>Trochodendrales</taxon>
        <taxon>Trochodendraceae</taxon>
        <taxon>Tetracentron</taxon>
    </lineage>
</organism>
<sequence>MTFGFPPNHFRHYSSDGFRIYHLRLFIYYGGNEDTADESLYLQPDTFSSVLLIPISPLPAPISCYRLLRQDPPPAAAHSITVATTLNASRPPTTFVQLHHPQQLHHPKYGSRSSSSVVHIVYTEKPEGEEPKAYHIQSLTSVFGG</sequence>
<dbReference type="EMBL" id="JABCRI010000011">
    <property type="protein sequence ID" value="KAF8398010.1"/>
    <property type="molecule type" value="Genomic_DNA"/>
</dbReference>
<dbReference type="AlphaFoldDB" id="A0A834Z280"/>
<comment type="caution">
    <text evidence="1">The sequence shown here is derived from an EMBL/GenBank/DDBJ whole genome shotgun (WGS) entry which is preliminary data.</text>
</comment>
<evidence type="ECO:0000313" key="1">
    <source>
        <dbReference type="EMBL" id="KAF8398010.1"/>
    </source>
</evidence>
<evidence type="ECO:0000313" key="2">
    <source>
        <dbReference type="Proteomes" id="UP000655225"/>
    </source>
</evidence>
<proteinExistence type="predicted"/>